<dbReference type="InterPro" id="IPR038078">
    <property type="entry name" value="PhoU-like_sf"/>
</dbReference>
<keyword evidence="4" id="KW-1185">Reference proteome</keyword>
<proteinExistence type="inferred from homology"/>
<comment type="similarity">
    <text evidence="1">Belongs to the PhoU family.</text>
</comment>
<dbReference type="EMBL" id="JBJUVG010000013">
    <property type="protein sequence ID" value="MFM9414296.1"/>
    <property type="molecule type" value="Genomic_DNA"/>
</dbReference>
<dbReference type="InterPro" id="IPR026022">
    <property type="entry name" value="PhoU_dom"/>
</dbReference>
<evidence type="ECO:0000313" key="4">
    <source>
        <dbReference type="Proteomes" id="UP001631949"/>
    </source>
</evidence>
<accession>A0ABW9H2U9</accession>
<feature type="domain" description="PhoU" evidence="2">
    <location>
        <begin position="17"/>
        <end position="103"/>
    </location>
</feature>
<name>A0ABW9H2U9_9FIRM</name>
<evidence type="ECO:0000256" key="1">
    <source>
        <dbReference type="PIRNR" id="PIRNR003107"/>
    </source>
</evidence>
<dbReference type="Proteomes" id="UP001631949">
    <property type="component" value="Unassembled WGS sequence"/>
</dbReference>
<dbReference type="RefSeq" id="WP_408977911.1">
    <property type="nucleotide sequence ID" value="NZ_JBJUVG010000013.1"/>
</dbReference>
<comment type="caution">
    <text evidence="3">The sequence shown here is derived from an EMBL/GenBank/DDBJ whole genome shotgun (WGS) entry which is preliminary data.</text>
</comment>
<dbReference type="Gene3D" id="1.20.58.220">
    <property type="entry name" value="Phosphate transport system protein phou homolog 2, domain 2"/>
    <property type="match status" value="1"/>
</dbReference>
<dbReference type="PIRSF" id="PIRSF003107">
    <property type="entry name" value="PhoU"/>
    <property type="match status" value="1"/>
</dbReference>
<comment type="function">
    <text evidence="1">Plays a role in the regulation of phosphate uptake.</text>
</comment>
<dbReference type="InterPro" id="IPR028366">
    <property type="entry name" value="PhoU"/>
</dbReference>
<organism evidence="3 4">
    <name type="scientific">Peptococcus simiae</name>
    <dbReference type="NCBI Taxonomy" id="1643805"/>
    <lineage>
        <taxon>Bacteria</taxon>
        <taxon>Bacillati</taxon>
        <taxon>Bacillota</taxon>
        <taxon>Clostridia</taxon>
        <taxon>Eubacteriales</taxon>
        <taxon>Peptococcaceae</taxon>
        <taxon>Peptococcus</taxon>
    </lineage>
</organism>
<comment type="subunit">
    <text evidence="1">Homodimer.</text>
</comment>
<dbReference type="PANTHER" id="PTHR42930:SF3">
    <property type="entry name" value="PHOSPHATE-SPECIFIC TRANSPORT SYSTEM ACCESSORY PROTEIN PHOU"/>
    <property type="match status" value="1"/>
</dbReference>
<keyword evidence="1" id="KW-0813">Transport</keyword>
<feature type="domain" description="PhoU" evidence="2">
    <location>
        <begin position="119"/>
        <end position="204"/>
    </location>
</feature>
<evidence type="ECO:0000313" key="3">
    <source>
        <dbReference type="EMBL" id="MFM9414296.1"/>
    </source>
</evidence>
<protein>
    <recommendedName>
        <fullName evidence="1">Phosphate-specific transport system accessory protein PhoU</fullName>
    </recommendedName>
</protein>
<dbReference type="Pfam" id="PF01895">
    <property type="entry name" value="PhoU"/>
    <property type="match status" value="2"/>
</dbReference>
<dbReference type="SUPFAM" id="SSF109755">
    <property type="entry name" value="PhoU-like"/>
    <property type="match status" value="1"/>
</dbReference>
<keyword evidence="1" id="KW-0592">Phosphate transport</keyword>
<keyword evidence="1" id="KW-0963">Cytoplasm</keyword>
<gene>
    <name evidence="3" type="primary">phoU</name>
    <name evidence="3" type="ORF">ACKQTC_07935</name>
</gene>
<dbReference type="PANTHER" id="PTHR42930">
    <property type="entry name" value="PHOSPHATE-SPECIFIC TRANSPORT SYSTEM ACCESSORY PROTEIN PHOU"/>
    <property type="match status" value="1"/>
</dbReference>
<comment type="subcellular location">
    <subcellularLocation>
        <location evidence="1">Cytoplasm</location>
    </subcellularLocation>
</comment>
<reference evidence="3 4" key="1">
    <citation type="journal article" date="2016" name="Int. J. Syst. Evol. Microbiol.">
        <title>Peptococcus simiae sp. nov., isolated from rhesus macaque faeces and emended description of the genus Peptococcus.</title>
        <authorList>
            <person name="Shkoporov A.N."/>
            <person name="Efimov B.A."/>
            <person name="Kondova I."/>
            <person name="Ouwerling B."/>
            <person name="Chaplin A.V."/>
            <person name="Shcherbakova V.A."/>
            <person name="Langermans J.A.M."/>
        </authorList>
    </citation>
    <scope>NUCLEOTIDE SEQUENCE [LARGE SCALE GENOMIC DNA]</scope>
    <source>
        <strain evidence="3 4">M108</strain>
    </source>
</reference>
<evidence type="ECO:0000259" key="2">
    <source>
        <dbReference type="Pfam" id="PF01895"/>
    </source>
</evidence>
<dbReference type="NCBIfam" id="TIGR02135">
    <property type="entry name" value="phoU_full"/>
    <property type="match status" value="1"/>
</dbReference>
<sequence>MRERLDNEIMALNSEMVRMVSFAEDAIHMATQSLAAQVPDVVERAVEANDEVERLDQTIERRCLNVLLKEQPVAGDLRLVSSVLKMITDVNRIGDQAANIAEMTLRHPDICGSEDSNPLRQMGDVTERMLADVINAFVGSDLEMAKEVIASDDVVDRIYRDLQTDLVVKIKNETDDIETAIQVILIAKYYERIGDHIVNMAHWVDYTITGELNR</sequence>